<dbReference type="STRING" id="74557.A0A1V9ZD44"/>
<comment type="similarity">
    <text evidence="5">Belongs to the protein kinase superfamily.</text>
</comment>
<feature type="binding site" evidence="4">
    <location>
        <position position="46"/>
    </location>
    <ligand>
        <name>ATP</name>
        <dbReference type="ChEBI" id="CHEBI:30616"/>
    </ligand>
</feature>
<organism evidence="7 8">
    <name type="scientific">Thraustotheca clavata</name>
    <dbReference type="NCBI Taxonomy" id="74557"/>
    <lineage>
        <taxon>Eukaryota</taxon>
        <taxon>Sar</taxon>
        <taxon>Stramenopiles</taxon>
        <taxon>Oomycota</taxon>
        <taxon>Saprolegniomycetes</taxon>
        <taxon>Saprolegniales</taxon>
        <taxon>Achlyaceae</taxon>
        <taxon>Thraustotheca</taxon>
    </lineage>
</organism>
<evidence type="ECO:0000313" key="8">
    <source>
        <dbReference type="Proteomes" id="UP000243217"/>
    </source>
</evidence>
<dbReference type="InterPro" id="IPR001245">
    <property type="entry name" value="Ser-Thr/Tyr_kinase_cat_dom"/>
</dbReference>
<keyword evidence="2 4" id="KW-0547">Nucleotide-binding</keyword>
<dbReference type="PROSITE" id="PS00107">
    <property type="entry name" value="PROTEIN_KINASE_ATP"/>
    <property type="match status" value="1"/>
</dbReference>
<evidence type="ECO:0000256" key="5">
    <source>
        <dbReference type="RuleBase" id="RU000304"/>
    </source>
</evidence>
<dbReference type="GO" id="GO:0005524">
    <property type="term" value="F:ATP binding"/>
    <property type="evidence" value="ECO:0007669"/>
    <property type="project" value="UniProtKB-UniRule"/>
</dbReference>
<evidence type="ECO:0000259" key="6">
    <source>
        <dbReference type="PROSITE" id="PS50011"/>
    </source>
</evidence>
<dbReference type="SUPFAM" id="SSF56112">
    <property type="entry name" value="Protein kinase-like (PK-like)"/>
    <property type="match status" value="1"/>
</dbReference>
<evidence type="ECO:0000256" key="3">
    <source>
        <dbReference type="ARBA" id="ARBA00022840"/>
    </source>
</evidence>
<dbReference type="PROSITE" id="PS00108">
    <property type="entry name" value="PROTEIN_KINASE_ST"/>
    <property type="match status" value="1"/>
</dbReference>
<protein>
    <submittedName>
        <fullName evidence="7">Kinase</fullName>
    </submittedName>
</protein>
<keyword evidence="7" id="KW-0808">Transferase</keyword>
<keyword evidence="1 5" id="KW-0723">Serine/threonine-protein kinase</keyword>
<dbReference type="Pfam" id="PF00069">
    <property type="entry name" value="Pkinase"/>
    <property type="match status" value="1"/>
</dbReference>
<evidence type="ECO:0000313" key="7">
    <source>
        <dbReference type="EMBL" id="OQR95857.1"/>
    </source>
</evidence>
<evidence type="ECO:0000256" key="1">
    <source>
        <dbReference type="ARBA" id="ARBA00022527"/>
    </source>
</evidence>
<dbReference type="PROSITE" id="PS50011">
    <property type="entry name" value="PROTEIN_KINASE_DOM"/>
    <property type="match status" value="1"/>
</dbReference>
<dbReference type="PANTHER" id="PTHR44329:SF298">
    <property type="entry name" value="MIXED LINEAGE KINASE DOMAIN-LIKE PROTEIN"/>
    <property type="match status" value="1"/>
</dbReference>
<dbReference type="Pfam" id="PF07714">
    <property type="entry name" value="PK_Tyr_Ser-Thr"/>
    <property type="match status" value="1"/>
</dbReference>
<dbReference type="OrthoDB" id="3256376at2759"/>
<dbReference type="EMBL" id="JNBS01002018">
    <property type="protein sequence ID" value="OQR95857.1"/>
    <property type="molecule type" value="Genomic_DNA"/>
</dbReference>
<evidence type="ECO:0000256" key="2">
    <source>
        <dbReference type="ARBA" id="ARBA00022741"/>
    </source>
</evidence>
<dbReference type="SMART" id="SM00220">
    <property type="entry name" value="S_TKc"/>
    <property type="match status" value="1"/>
</dbReference>
<dbReference type="Gene3D" id="3.30.200.20">
    <property type="entry name" value="Phosphorylase Kinase, domain 1"/>
    <property type="match status" value="1"/>
</dbReference>
<dbReference type="GO" id="GO:0004674">
    <property type="term" value="F:protein serine/threonine kinase activity"/>
    <property type="evidence" value="ECO:0007669"/>
    <property type="project" value="UniProtKB-KW"/>
</dbReference>
<dbReference type="InterPro" id="IPR000719">
    <property type="entry name" value="Prot_kinase_dom"/>
</dbReference>
<sequence>MDTAINQPMQDINSGDLEINKCDILGSGAFGSVYKGIYKNEPVAVKSFTRQTEDPEREINVMLQCRSPYVLHLIGICEVNTIELKLVLQYMDGAWVVASGLADIHHNRCIHRDVKSPNILLSTKHYIKLADMGLTRDLRMTMTQCAGTQYWNAPEVFTDSGHYGVQADIYSFGVLLTELDTLMLPYSNVKKSVLDFIAGVCNGTLRPQSSINCAPWFKKLIDRCLAHDPSERPTASEIVHIINEQIVKKSDIHCTSEDSIQVEPIVQSVERAILSSTATTASTSSSQSNSQAAQYTPLPLVQIDINCPSCQEQNSILYAGCKKCNTTLLQNSFKATKRQC</sequence>
<dbReference type="InterPro" id="IPR017441">
    <property type="entry name" value="Protein_kinase_ATP_BS"/>
</dbReference>
<gene>
    <name evidence="7" type="ORF">THRCLA_22062</name>
</gene>
<dbReference type="PANTHER" id="PTHR44329">
    <property type="entry name" value="SERINE/THREONINE-PROTEIN KINASE TNNI3K-RELATED"/>
    <property type="match status" value="1"/>
</dbReference>
<comment type="caution">
    <text evidence="7">The sequence shown here is derived from an EMBL/GenBank/DDBJ whole genome shotgun (WGS) entry which is preliminary data.</text>
</comment>
<dbReference type="Proteomes" id="UP000243217">
    <property type="component" value="Unassembled WGS sequence"/>
</dbReference>
<accession>A0A1V9ZD44</accession>
<keyword evidence="3 4" id="KW-0067">ATP-binding</keyword>
<dbReference type="AlphaFoldDB" id="A0A1V9ZD44"/>
<dbReference type="Gene3D" id="1.10.510.10">
    <property type="entry name" value="Transferase(Phosphotransferase) domain 1"/>
    <property type="match status" value="1"/>
</dbReference>
<dbReference type="InterPro" id="IPR011009">
    <property type="entry name" value="Kinase-like_dom_sf"/>
</dbReference>
<evidence type="ECO:0000256" key="4">
    <source>
        <dbReference type="PROSITE-ProRule" id="PRU10141"/>
    </source>
</evidence>
<feature type="domain" description="Protein kinase" evidence="6">
    <location>
        <begin position="19"/>
        <end position="246"/>
    </location>
</feature>
<dbReference type="InterPro" id="IPR008271">
    <property type="entry name" value="Ser/Thr_kinase_AS"/>
</dbReference>
<reference evidence="7 8" key="1">
    <citation type="journal article" date="2014" name="Genome Biol. Evol.">
        <title>The secreted proteins of Achlya hypogyna and Thraustotheca clavata identify the ancestral oomycete secretome and reveal gene acquisitions by horizontal gene transfer.</title>
        <authorList>
            <person name="Misner I."/>
            <person name="Blouin N."/>
            <person name="Leonard G."/>
            <person name="Richards T.A."/>
            <person name="Lane C.E."/>
        </authorList>
    </citation>
    <scope>NUCLEOTIDE SEQUENCE [LARGE SCALE GENOMIC DNA]</scope>
    <source>
        <strain evidence="7 8">ATCC 34112</strain>
    </source>
</reference>
<keyword evidence="7" id="KW-0418">Kinase</keyword>
<proteinExistence type="inferred from homology"/>
<dbReference type="InterPro" id="IPR051681">
    <property type="entry name" value="Ser/Thr_Kinases-Pseudokinases"/>
</dbReference>
<name>A0A1V9ZD44_9STRA</name>
<keyword evidence="8" id="KW-1185">Reference proteome</keyword>